<dbReference type="GO" id="GO:0005737">
    <property type="term" value="C:cytoplasm"/>
    <property type="evidence" value="ECO:0007669"/>
    <property type="project" value="TreeGrafter"/>
</dbReference>
<evidence type="ECO:0000313" key="5">
    <source>
        <dbReference type="Proteomes" id="UP000009168"/>
    </source>
</evidence>
<dbReference type="PANTHER" id="PTHR21083:SF0">
    <property type="entry name" value="DYNEIN AXONEMAL ASSEMBLY FACTOR 6"/>
    <property type="match status" value="1"/>
</dbReference>
<organism evidence="4 5">
    <name type="scientific">Tetrahymena thermophila (strain SB210)</name>
    <dbReference type="NCBI Taxonomy" id="312017"/>
    <lineage>
        <taxon>Eukaryota</taxon>
        <taxon>Sar</taxon>
        <taxon>Alveolata</taxon>
        <taxon>Ciliophora</taxon>
        <taxon>Intramacronucleata</taxon>
        <taxon>Oligohymenophorea</taxon>
        <taxon>Hymenostomatida</taxon>
        <taxon>Tetrahymenina</taxon>
        <taxon>Tetrahymenidae</taxon>
        <taxon>Tetrahymena</taxon>
    </lineage>
</organism>
<dbReference type="GO" id="GO:0045505">
    <property type="term" value="F:dynein intermediate chain binding"/>
    <property type="evidence" value="ECO:0007669"/>
    <property type="project" value="TreeGrafter"/>
</dbReference>
<proteinExistence type="inferred from homology"/>
<dbReference type="STRING" id="312017.Q23NK0"/>
<dbReference type="AlphaFoldDB" id="Q23NK0"/>
<evidence type="ECO:0000256" key="2">
    <source>
        <dbReference type="SAM" id="MobiDB-lite"/>
    </source>
</evidence>
<dbReference type="eggNOG" id="ENOG502RZWX">
    <property type="taxonomic scope" value="Eukaryota"/>
</dbReference>
<comment type="similarity">
    <text evidence="1">Belongs to the PIH1 family.</text>
</comment>
<feature type="region of interest" description="Disordered" evidence="2">
    <location>
        <begin position="27"/>
        <end position="63"/>
    </location>
</feature>
<protein>
    <submittedName>
        <fullName evidence="4">Pre-RNA processing PIH1/Nop17 protein</fullName>
    </submittedName>
</protein>
<evidence type="ECO:0000256" key="1">
    <source>
        <dbReference type="ARBA" id="ARBA00008511"/>
    </source>
</evidence>
<feature type="domain" description="PIH1D1/2/3 CS-like" evidence="3">
    <location>
        <begin position="151"/>
        <end position="223"/>
    </location>
</feature>
<dbReference type="InParanoid" id="Q23NK0"/>
<dbReference type="Pfam" id="PF18201">
    <property type="entry name" value="PIH1_CS"/>
    <property type="match status" value="1"/>
</dbReference>
<dbReference type="GO" id="GO:0051087">
    <property type="term" value="F:protein-folding chaperone binding"/>
    <property type="evidence" value="ECO:0007669"/>
    <property type="project" value="InterPro"/>
</dbReference>
<sequence>MQASDVLGLRELIMGDDADNIEEQMVQNPNPGSVLKPSAIGGGDDKKQLAKPHAKIEIKQGEKNFSTNQAQFIEDQKKKINQDLLQGQKSATVPEEKPKKKEYTKNDIWVDDEVKDLPVLQNDSRKRPEIETMFKQRVGTEDVYFGMNNMDPTSTKCQELLVKVFMPNTRFKEVQLDINSTAMVVQSPDFYVHHIFPYPVKDKDGKAQWITDKCILQLTLPIVRDELY</sequence>
<name>Q23NK0_TETTS</name>
<dbReference type="OrthoDB" id="25887at2759"/>
<evidence type="ECO:0000259" key="3">
    <source>
        <dbReference type="Pfam" id="PF18201"/>
    </source>
</evidence>
<dbReference type="EMBL" id="GG662655">
    <property type="protein sequence ID" value="EAR98074.1"/>
    <property type="molecule type" value="Genomic_DNA"/>
</dbReference>
<evidence type="ECO:0000313" key="4">
    <source>
        <dbReference type="EMBL" id="EAR98074.1"/>
    </source>
</evidence>
<reference evidence="5" key="1">
    <citation type="journal article" date="2006" name="PLoS Biol.">
        <title>Macronuclear genome sequence of the ciliate Tetrahymena thermophila, a model eukaryote.</title>
        <authorList>
            <person name="Eisen J.A."/>
            <person name="Coyne R.S."/>
            <person name="Wu M."/>
            <person name="Wu D."/>
            <person name="Thiagarajan M."/>
            <person name="Wortman J.R."/>
            <person name="Badger J.H."/>
            <person name="Ren Q."/>
            <person name="Amedeo P."/>
            <person name="Jones K.M."/>
            <person name="Tallon L.J."/>
            <person name="Delcher A.L."/>
            <person name="Salzberg S.L."/>
            <person name="Silva J.C."/>
            <person name="Haas B.J."/>
            <person name="Majoros W.H."/>
            <person name="Farzad M."/>
            <person name="Carlton J.M."/>
            <person name="Smith R.K. Jr."/>
            <person name="Garg J."/>
            <person name="Pearlman R.E."/>
            <person name="Karrer K.M."/>
            <person name="Sun L."/>
            <person name="Manning G."/>
            <person name="Elde N.C."/>
            <person name="Turkewitz A.P."/>
            <person name="Asai D.J."/>
            <person name="Wilkes D.E."/>
            <person name="Wang Y."/>
            <person name="Cai H."/>
            <person name="Collins K."/>
            <person name="Stewart B.A."/>
            <person name="Lee S.R."/>
            <person name="Wilamowska K."/>
            <person name="Weinberg Z."/>
            <person name="Ruzzo W.L."/>
            <person name="Wloga D."/>
            <person name="Gaertig J."/>
            <person name="Frankel J."/>
            <person name="Tsao C.-C."/>
            <person name="Gorovsky M.A."/>
            <person name="Keeling P.J."/>
            <person name="Waller R.F."/>
            <person name="Patron N.J."/>
            <person name="Cherry J.M."/>
            <person name="Stover N.A."/>
            <person name="Krieger C.J."/>
            <person name="del Toro C."/>
            <person name="Ryder H.F."/>
            <person name="Williamson S.C."/>
            <person name="Barbeau R.A."/>
            <person name="Hamilton E.P."/>
            <person name="Orias E."/>
        </authorList>
    </citation>
    <scope>NUCLEOTIDE SEQUENCE [LARGE SCALE GENOMIC DNA]</scope>
    <source>
        <strain evidence="5">SB210</strain>
    </source>
</reference>
<dbReference type="InterPro" id="IPR041442">
    <property type="entry name" value="PIH1D1/2/3_CS-like"/>
</dbReference>
<dbReference type="KEGG" id="tet:TTHERM_00752200"/>
<dbReference type="OMA" id="WDIDEIQ"/>
<dbReference type="GO" id="GO:0070286">
    <property type="term" value="P:axonemal dynein complex assembly"/>
    <property type="evidence" value="ECO:0007669"/>
    <property type="project" value="InterPro"/>
</dbReference>
<dbReference type="GeneID" id="7846486"/>
<keyword evidence="5" id="KW-1185">Reference proteome</keyword>
<accession>Q23NK0</accession>
<gene>
    <name evidence="4" type="ORF">TTHERM_00752200</name>
</gene>
<feature type="compositionally biased region" description="Basic and acidic residues" evidence="2">
    <location>
        <begin position="43"/>
        <end position="62"/>
    </location>
</feature>
<dbReference type="InterPro" id="IPR026697">
    <property type="entry name" value="DNAAF6"/>
</dbReference>
<dbReference type="RefSeq" id="XP_001018319.1">
    <property type="nucleotide sequence ID" value="XM_001018319.3"/>
</dbReference>
<dbReference type="Proteomes" id="UP000009168">
    <property type="component" value="Unassembled WGS sequence"/>
</dbReference>
<dbReference type="HOGENOM" id="CLU_106090_0_0_1"/>
<dbReference type="PANTHER" id="PTHR21083">
    <property type="entry name" value="TWISTER"/>
    <property type="match status" value="1"/>
</dbReference>